<accession>A0A1T2L4F5</accession>
<evidence type="ECO:0000313" key="1">
    <source>
        <dbReference type="EMBL" id="OOZ39954.1"/>
    </source>
</evidence>
<dbReference type="EMBL" id="MPRL01000037">
    <property type="protein sequence ID" value="OOZ39954.1"/>
    <property type="molecule type" value="Genomic_DNA"/>
</dbReference>
<sequence>MAAGPLRINTGFTPPVSGLLEQIMIEAFKRVDVEMSFYELPAERSLKLVVSGVDDGDCCRIPRAIRRDYPGLIRVPESVYVARFSAFAKRPVPEVLSWNDLKPYNVATVTGWKIIVNNLRRVSPATTHVVDHPQSMFEMLQRDRIDIASFGYLSGLWRLKQQGLDREIEVIDPPLAAEPLYLYLHPKHEGLAPRLATVLRKMKREGLIEQLTMQVLEKLPLIQ</sequence>
<proteinExistence type="predicted"/>
<protein>
    <submittedName>
        <fullName evidence="1">Uncharacterized protein</fullName>
    </submittedName>
</protein>
<name>A0A1T2L4F5_9GAMM</name>
<dbReference type="Gene3D" id="3.40.190.10">
    <property type="entry name" value="Periplasmic binding protein-like II"/>
    <property type="match status" value="2"/>
</dbReference>
<dbReference type="AlphaFoldDB" id="A0A1T2L4F5"/>
<reference evidence="1 2" key="1">
    <citation type="submission" date="2016-11" db="EMBL/GenBank/DDBJ databases">
        <title>Mixed transmission modes and dynamic genome evolution in an obligate animal-bacterial symbiosis.</title>
        <authorList>
            <person name="Russell S.L."/>
            <person name="Corbett-Detig R.B."/>
            <person name="Cavanaugh C.M."/>
        </authorList>
    </citation>
    <scope>NUCLEOTIDE SEQUENCE [LARGE SCALE GENOMIC DNA]</scope>
    <source>
        <strain evidence="1">Sveles-Q1</strain>
    </source>
</reference>
<dbReference type="Proteomes" id="UP000191110">
    <property type="component" value="Unassembled WGS sequence"/>
</dbReference>
<organism evidence="1 2">
    <name type="scientific">Solemya pervernicosa gill symbiont</name>
    <dbReference type="NCBI Taxonomy" id="642797"/>
    <lineage>
        <taxon>Bacteria</taxon>
        <taxon>Pseudomonadati</taxon>
        <taxon>Pseudomonadota</taxon>
        <taxon>Gammaproteobacteria</taxon>
        <taxon>sulfur-oxidizing symbionts</taxon>
    </lineage>
</organism>
<gene>
    <name evidence="1" type="ORF">BOW53_09565</name>
</gene>
<keyword evidence="2" id="KW-1185">Reference proteome</keyword>
<comment type="caution">
    <text evidence="1">The sequence shown here is derived from an EMBL/GenBank/DDBJ whole genome shotgun (WGS) entry which is preliminary data.</text>
</comment>
<dbReference type="SUPFAM" id="SSF53850">
    <property type="entry name" value="Periplasmic binding protein-like II"/>
    <property type="match status" value="1"/>
</dbReference>
<evidence type="ECO:0000313" key="2">
    <source>
        <dbReference type="Proteomes" id="UP000191110"/>
    </source>
</evidence>